<comment type="caution">
    <text evidence="1">The sequence shown here is derived from an EMBL/GenBank/DDBJ whole genome shotgun (WGS) entry which is preliminary data.</text>
</comment>
<organism evidence="1 2">
    <name type="scientific">Cymbomonas tetramitiformis</name>
    <dbReference type="NCBI Taxonomy" id="36881"/>
    <lineage>
        <taxon>Eukaryota</taxon>
        <taxon>Viridiplantae</taxon>
        <taxon>Chlorophyta</taxon>
        <taxon>Pyramimonadophyceae</taxon>
        <taxon>Pyramimonadales</taxon>
        <taxon>Pyramimonadaceae</taxon>
        <taxon>Cymbomonas</taxon>
    </lineage>
</organism>
<accession>A0AAE0ER80</accession>
<gene>
    <name evidence="1" type="ORF">CYMTET_52015</name>
</gene>
<evidence type="ECO:0000313" key="2">
    <source>
        <dbReference type="Proteomes" id="UP001190700"/>
    </source>
</evidence>
<proteinExistence type="predicted"/>
<sequence>MDWLMDEKDPPSMEELGESRAVLTKRLKEFDNQKVKAVMNTHAKASAKNSSFRDLQGEAKALELAKVKAGAVMGGAAKGQGFSAAPTPRPSQISIQKIVGRLRSAPQGFQQKEPIHPPGNKGRMGASERIDDDMFISRVFVSDDRAGGCVREERAPAGARVLPYARKGNNGSRRSRWSTSAGWRSVAGLREGGTVPRDAGEMAEDSSIYVQAKALASQRGVEAAAVAASPEACSVLGALPVSR</sequence>
<protein>
    <submittedName>
        <fullName evidence="1">Uncharacterized protein</fullName>
    </submittedName>
</protein>
<dbReference type="EMBL" id="LGRX02034390">
    <property type="protein sequence ID" value="KAK3237938.1"/>
    <property type="molecule type" value="Genomic_DNA"/>
</dbReference>
<dbReference type="AlphaFoldDB" id="A0AAE0ER80"/>
<evidence type="ECO:0000313" key="1">
    <source>
        <dbReference type="EMBL" id="KAK3237938.1"/>
    </source>
</evidence>
<reference evidence="1 2" key="1">
    <citation type="journal article" date="2015" name="Genome Biol. Evol.">
        <title>Comparative Genomics of a Bacterivorous Green Alga Reveals Evolutionary Causalities and Consequences of Phago-Mixotrophic Mode of Nutrition.</title>
        <authorList>
            <person name="Burns J.A."/>
            <person name="Paasch A."/>
            <person name="Narechania A."/>
            <person name="Kim E."/>
        </authorList>
    </citation>
    <scope>NUCLEOTIDE SEQUENCE [LARGE SCALE GENOMIC DNA]</scope>
    <source>
        <strain evidence="1 2">PLY_AMNH</strain>
    </source>
</reference>
<keyword evidence="2" id="KW-1185">Reference proteome</keyword>
<dbReference type="Proteomes" id="UP001190700">
    <property type="component" value="Unassembled WGS sequence"/>
</dbReference>
<name>A0AAE0ER80_9CHLO</name>